<dbReference type="STRING" id="1316194.A0A1Q5T9K2"/>
<sequence>MASSELVDITTACSRRGYLTTVGVVVDVLPPYRTKGSSACVTFTLKDCHFDGASWYGGLKIKYFNDRMDALPPVQRNDVVLLRNVRINMFNDKPTGVASQHDTVPWAILRSDSDPSSTPEIYTGPTPFSLQPPEKRAALTLLEGVATTAPATVTQPARKEAVPQQRSQVVQASMTTSPPSRGLPLQLIQDLQPGPFVQILGQVVKMSTLDSEKCFLHLTDYTSNESLTDIRKDGEDEMGTEGDNYDYLSRKRKNWPGPWGKMTIQVVLWEPHATFARGHVKEGQLVLLTYTRIKPGNYSGLEAVVHQDKRYPNKIHIQLISNDDNRATELMERRKEYWKIHGKPSEDPKKTAKKKKNEQKKKKEKTEEGQKPLSLPAPGKINKSDYILSGASHINTIPGGISYQLPFQNVCYRPSQVRVVDFFPPKLEDFTVQVPVTSTAAAGDDGHGPTSTPRMEWEWRFCLLVEGTEPLISNQARAQMKLFVTGGEAVHLLNLDPDE</sequence>
<dbReference type="GO" id="GO:0010521">
    <property type="term" value="F:telomerase inhibitor activity"/>
    <property type="evidence" value="ECO:0007669"/>
    <property type="project" value="TreeGrafter"/>
</dbReference>
<dbReference type="PANTHER" id="PTHR14513:SF0">
    <property type="entry name" value="PROTECTION OF TELOMERES PROTEIN 1"/>
    <property type="match status" value="1"/>
</dbReference>
<evidence type="ECO:0000256" key="4">
    <source>
        <dbReference type="ARBA" id="ARBA00015253"/>
    </source>
</evidence>
<keyword evidence="8" id="KW-0539">Nucleus</keyword>
<keyword evidence="5" id="KW-0158">Chromosome</keyword>
<feature type="compositionally biased region" description="Basic residues" evidence="9">
    <location>
        <begin position="351"/>
        <end position="363"/>
    </location>
</feature>
<feature type="compositionally biased region" description="Basic and acidic residues" evidence="9">
    <location>
        <begin position="337"/>
        <end position="350"/>
    </location>
</feature>
<comment type="subcellular location">
    <subcellularLocation>
        <location evidence="2">Chromosome</location>
        <location evidence="2">Telomere</location>
    </subcellularLocation>
    <subcellularLocation>
        <location evidence="1">Nucleus</location>
    </subcellularLocation>
</comment>
<keyword evidence="6" id="KW-0779">Telomere</keyword>
<dbReference type="EMBL" id="MNBE01000697">
    <property type="protein sequence ID" value="OKO96851.1"/>
    <property type="molecule type" value="Genomic_DNA"/>
</dbReference>
<dbReference type="InterPro" id="IPR032042">
    <property type="entry name" value="POT1PC"/>
</dbReference>
<evidence type="ECO:0000256" key="2">
    <source>
        <dbReference type="ARBA" id="ARBA00004574"/>
    </source>
</evidence>
<dbReference type="Gene3D" id="2.40.50.140">
    <property type="entry name" value="Nucleic acid-binding proteins"/>
    <property type="match status" value="2"/>
</dbReference>
<dbReference type="AlphaFoldDB" id="A0A1Q5T9K2"/>
<dbReference type="GO" id="GO:0032210">
    <property type="term" value="P:regulation of telomere maintenance via telomerase"/>
    <property type="evidence" value="ECO:0007669"/>
    <property type="project" value="TreeGrafter"/>
</dbReference>
<dbReference type="PANTHER" id="PTHR14513">
    <property type="entry name" value="PROTECTION OF TELOMERES 1"/>
    <property type="match status" value="1"/>
</dbReference>
<evidence type="ECO:0000256" key="8">
    <source>
        <dbReference type="ARBA" id="ARBA00023242"/>
    </source>
</evidence>
<dbReference type="Pfam" id="PF02765">
    <property type="entry name" value="POT1"/>
    <property type="match status" value="1"/>
</dbReference>
<feature type="domain" description="Telomeric single stranded DNA binding POT1/Cdc13" evidence="10">
    <location>
        <begin position="6"/>
        <end position="147"/>
    </location>
</feature>
<evidence type="ECO:0000313" key="12">
    <source>
        <dbReference type="Proteomes" id="UP000186955"/>
    </source>
</evidence>
<dbReference type="GO" id="GO:0000783">
    <property type="term" value="C:nuclear telomere cap complex"/>
    <property type="evidence" value="ECO:0007669"/>
    <property type="project" value="TreeGrafter"/>
</dbReference>
<dbReference type="CDD" id="cd04497">
    <property type="entry name" value="hPOT1_OB1_like"/>
    <property type="match status" value="1"/>
</dbReference>
<comment type="caution">
    <text evidence="11">The sequence shown here is derived from an EMBL/GenBank/DDBJ whole genome shotgun (WGS) entry which is preliminary data.</text>
</comment>
<evidence type="ECO:0000256" key="6">
    <source>
        <dbReference type="ARBA" id="ARBA00022895"/>
    </source>
</evidence>
<evidence type="ECO:0000313" key="11">
    <source>
        <dbReference type="EMBL" id="OKO96851.1"/>
    </source>
</evidence>
<evidence type="ECO:0000256" key="5">
    <source>
        <dbReference type="ARBA" id="ARBA00022454"/>
    </source>
</evidence>
<dbReference type="Proteomes" id="UP000186955">
    <property type="component" value="Unassembled WGS sequence"/>
</dbReference>
<evidence type="ECO:0000256" key="1">
    <source>
        <dbReference type="ARBA" id="ARBA00004123"/>
    </source>
</evidence>
<evidence type="ECO:0000256" key="7">
    <source>
        <dbReference type="ARBA" id="ARBA00023125"/>
    </source>
</evidence>
<comment type="similarity">
    <text evidence="3">Belongs to the telombin family.</text>
</comment>
<keyword evidence="7" id="KW-0238">DNA-binding</keyword>
<evidence type="ECO:0000256" key="3">
    <source>
        <dbReference type="ARBA" id="ARBA00008442"/>
    </source>
</evidence>
<dbReference type="SUPFAM" id="SSF50249">
    <property type="entry name" value="Nucleic acid-binding proteins"/>
    <property type="match status" value="2"/>
</dbReference>
<proteinExistence type="inferred from homology"/>
<dbReference type="GO" id="GO:0016233">
    <property type="term" value="P:telomere capping"/>
    <property type="evidence" value="ECO:0007669"/>
    <property type="project" value="TreeGrafter"/>
</dbReference>
<organism evidence="11 12">
    <name type="scientific">Penicillium subrubescens</name>
    <dbReference type="NCBI Taxonomy" id="1316194"/>
    <lineage>
        <taxon>Eukaryota</taxon>
        <taxon>Fungi</taxon>
        <taxon>Dikarya</taxon>
        <taxon>Ascomycota</taxon>
        <taxon>Pezizomycotina</taxon>
        <taxon>Eurotiomycetes</taxon>
        <taxon>Eurotiomycetidae</taxon>
        <taxon>Eurotiales</taxon>
        <taxon>Aspergillaceae</taxon>
        <taxon>Penicillium</taxon>
    </lineage>
</organism>
<evidence type="ECO:0000256" key="9">
    <source>
        <dbReference type="SAM" id="MobiDB-lite"/>
    </source>
</evidence>
<protein>
    <recommendedName>
        <fullName evidence="4">Protection of telomeres protein 1</fullName>
    </recommendedName>
</protein>
<dbReference type="SMART" id="SM00976">
    <property type="entry name" value="Telo_bind"/>
    <property type="match status" value="1"/>
</dbReference>
<evidence type="ECO:0000259" key="10">
    <source>
        <dbReference type="SMART" id="SM00976"/>
    </source>
</evidence>
<name>A0A1Q5T9K2_9EURO</name>
<gene>
    <name evidence="11" type="ORF">PENSUB_10405</name>
</gene>
<dbReference type="Pfam" id="PF16686">
    <property type="entry name" value="POT1PC"/>
    <property type="match status" value="1"/>
</dbReference>
<feature type="region of interest" description="Disordered" evidence="9">
    <location>
        <begin position="337"/>
        <end position="377"/>
    </location>
</feature>
<keyword evidence="12" id="KW-1185">Reference proteome</keyword>
<reference evidence="11 12" key="1">
    <citation type="submission" date="2016-10" db="EMBL/GenBank/DDBJ databases">
        <title>Genome sequence of the ascomycete fungus Penicillium subrubescens.</title>
        <authorList>
            <person name="De Vries R.P."/>
            <person name="Peng M."/>
            <person name="Dilokpimol A."/>
            <person name="Hilden K."/>
            <person name="Makela M.R."/>
            <person name="Grigoriev I."/>
            <person name="Riley R."/>
            <person name="Granchi Z."/>
        </authorList>
    </citation>
    <scope>NUCLEOTIDE SEQUENCE [LARGE SCALE GENOMIC DNA]</scope>
    <source>
        <strain evidence="11 12">CBS 132785</strain>
    </source>
</reference>
<dbReference type="InterPro" id="IPR028389">
    <property type="entry name" value="POT1"/>
</dbReference>
<dbReference type="InterPro" id="IPR011564">
    <property type="entry name" value="Telomer_end-bd_POT1/Cdc13"/>
</dbReference>
<dbReference type="FunFam" id="2.40.50.140:FF:000303">
    <property type="entry name" value="Protection of telomeres protein 1"/>
    <property type="match status" value="1"/>
</dbReference>
<dbReference type="InterPro" id="IPR012340">
    <property type="entry name" value="NA-bd_OB-fold"/>
</dbReference>
<dbReference type="GO" id="GO:0098505">
    <property type="term" value="F:G-rich strand telomeric DNA binding"/>
    <property type="evidence" value="ECO:0007669"/>
    <property type="project" value="TreeGrafter"/>
</dbReference>
<accession>A0A1Q5T9K2</accession>